<evidence type="ECO:0000259" key="9">
    <source>
        <dbReference type="PROSITE" id="PS50089"/>
    </source>
</evidence>
<dbReference type="InterPro" id="IPR046439">
    <property type="entry name" value="ZF_RZ_dom"/>
</dbReference>
<dbReference type="EMBL" id="KB110086">
    <property type="protein sequence ID" value="ELK27598.1"/>
    <property type="molecule type" value="Genomic_DNA"/>
</dbReference>
<dbReference type="InterPro" id="IPR031248">
    <property type="entry name" value="RNF213"/>
</dbReference>
<dbReference type="InterPro" id="IPR017907">
    <property type="entry name" value="Znf_RING_CS"/>
</dbReference>
<dbReference type="PANTHER" id="PTHR22605">
    <property type="entry name" value="RZ-TYPE DOMAIN-CONTAINING PROTEIN"/>
    <property type="match status" value="1"/>
</dbReference>
<keyword evidence="3" id="KW-0479">Metal-binding</keyword>
<keyword evidence="12" id="KW-1185">Reference proteome</keyword>
<dbReference type="SMART" id="SM00184">
    <property type="entry name" value="RING"/>
    <property type="match status" value="1"/>
</dbReference>
<dbReference type="Gene3D" id="3.40.50.300">
    <property type="entry name" value="P-loop containing nucleotide triphosphate hydrolases"/>
    <property type="match status" value="1"/>
</dbReference>
<dbReference type="Pfam" id="PF00097">
    <property type="entry name" value="zf-C3HC4"/>
    <property type="match status" value="1"/>
</dbReference>
<dbReference type="GO" id="GO:0008270">
    <property type="term" value="F:zinc ion binding"/>
    <property type="evidence" value="ECO:0007669"/>
    <property type="project" value="UniProtKB-KW"/>
</dbReference>
<evidence type="ECO:0000313" key="11">
    <source>
        <dbReference type="EMBL" id="ELK27598.1"/>
    </source>
</evidence>
<keyword evidence="5" id="KW-0862">Zinc</keyword>
<protein>
    <submittedName>
        <fullName evidence="11">RING finger protein 213</fullName>
    </submittedName>
</protein>
<feature type="region of interest" description="Disordered" evidence="8">
    <location>
        <begin position="1"/>
        <end position="180"/>
    </location>
</feature>
<feature type="compositionally biased region" description="Basic and acidic residues" evidence="8">
    <location>
        <begin position="24"/>
        <end position="35"/>
    </location>
</feature>
<keyword evidence="4 7" id="KW-0863">Zinc-finger</keyword>
<sequence length="4844" mass="545697">MLVVASGIYDSENSPKVTSIPEGEMERSQELKDDGGAPSQPSQPLDEGTRPGGRRGSLQGQAAGGAAASGDKSSGSSAPQDQTRGGAPPGGKDQEGAGPTASARWKEGAAQKLPLPMPQGGPSEPRKDPPAIGQQRGPPASREAKTKDKTAISGGKAKPGNPKDKDQKERKADAWEVPVSPLGPGEGVRVFFHAILSKDFSFDPDQHQIFVRGGEELGKPEWSLNVCELKITKSLEQVGALIEGCAVLSKRLLDRPVPYKYVVIGNKGSVQDKESEDVNRCLHLKSSLLDSGDWHQYDDIICMKSTGIKEQVLKSVKERMGKEVIETKKQAASIMLDRVLSILQTWSTVNLNSFFMQFRQFYSVVSEPMVYKEQAQTWTSPRYPKNQMGQYLWKCLQKHMALLLEKSEDPLPTDFPVRSKLRMGLIALHVAAELKLSLSKHDLGTLCGLLCTNPSSPGDLFDDLSLIFRTSQRWREYLVNLCGRSMDQGVDLWVGTLPVLHFCMRPRPPGREPRIQPENTWAALEGLSFLEFREKRAHEKKLLQLMVEKKYLLSVDEDLFRSWFSVLPLSSLAAYLQEFSDYLTFFPACVLDCLLGTYYRLQGLKDVNKNLEDIDKTVKMLLHLLVIFQDKVLQEPSVPSYLTVCLKLHEAICEFTKGQMTHELPASSAEIACIAIRLTPLVDSEEGPGSDTGMRASVRSVAQGVLTATRAWFRGTFKQRMLCNSNDSSVRFTYSNEIQVWRRLVEIHFPEEHGWKESLLGDLEGRLKQERPLSQISAFCSTAWATVGADDSVSKCFEKCAIEAVGLACQSQASILEGLSQSNLQRFGILASAVVTKSWPRCNGEAVDDLAEVLKYLLTWPDAKHLFRLYKTDEKILAHITEDGKKLMATADSVFTKVAEALLSRTVLVEQLQLIRNHMTQFLDFWELKRKSLSPQEEEYDMKNVLDSRWKELQFLQKEQSRVDSLLKLCEGVKHWVKVDCRKIAEKHAEDLGRKCLNEAVMASPSPTSLDREWVTHYNLSAHVQEMATTIDLLKDSHIFRTFWAEAARALLPPEEEEARGGPLVDIEDVYDDLYLPCFNKFRKLYEDLKSGELTFGEVHTIFGVFVNKYDKLTFDLRVMCALDPSDPSDWIQERMGQVREYHHLHLSAKAAKVILEVKETLGLTGDFSLLHFVLRITEASENSRHEKLGQIDRQVISTNKLLRDMNEARCQCLLELALAREFVHWVREAVKGINELKVFVDLAFIFAGENDMDMDRVACFHDAIQGYTALLYKLDMSADFHAFTGHLKELWKALESDPHLPSKLRDSARDLGWLKQVKESHGSVEHSSLSLARAINTRGIYVIQVPPELQQISPDTALYLLLPESSADGQEQRRCSLEELKELLNKLMLMSGKKDHNSAEAQVFSEVFCNVQRLLQAFLNLYSAGSFLFRAWKVEVHCCPGLAEPVQMNFGLPLLEPLRGHAPLVPLLEALCRQMEHFLGQWEGFLARKRAEHFHLNYYTAEQLVHLSTELARQPPGTRAAVLAMLSFLKRQCTPQDVVEAFRGPDDDGDGDGGTATQELRTVMERLPILLSNESGLVDKMGVIMEQFLGCTRAFLPHCLDLEALGRGLAHLAAMGGPPVMRALPGGLQAGQPNLIVCDHSEVLPAALAIYMQSPEQPLPTYDEVLLCTPGTTFEEVALLLRRCLSPGAPGRRVYSLLFADQLGYEVACQAETLLRALRTRPHREDFQLVLVCDCEREHCYLPSAFSQHRVPATPRASLEATRAYLAHHYQVPEGTPSAAAAFRDRMCVGIVASARAGVGNDSGWGGSSSLAHGVGGDSEEALPQEGKLSLGGKSLYVKRLHETLKMKFTGENVPLKIIRLIDPQVDENQVLGSLLPFLGAKYQASPVIFHLDVTSSVQTGIWAFLFKLLVLQYLMDSNGKMWLRSPCHLYVIEILEGQSALPKRSSKLRTRVPLFSLLDIFPKVTCRPPKEVIYMELSPERHLEEPGMDPTEFCSETFQRPFQYLKRFHQKQNLDTFQYQKGQHLLFYCGVLDPSWAELRNFALFLNCQLRDCEASTFCDPAVVGDILRGFKNFVVTFMIFMARDFATPTLCMSDQSPGTQAVAMDGVTEEDIAPFSLRRRWESEPHPYLFFNGDRTSMTFIGFHLQPKQKGTLDAIDHVSKKVIKTDVMNKGLYRVLLRQGVPFNVDFDALPRHEKLERLCLALGIQQPADPDNTYELTTDNMLKILAIEMRFRSGIPVIIMGETGCGKTRLIRFLSELQRGASKAKTLQLVKVHGGMSADMIYNKVKAAEALAQLNKSKYGLNTILFFDEANTTGAISCIKEVLCDHMVGGRPLAEDSGLHVIAACNPYRKHSPEMIARLEAAGLGYRVRAEETVDRLGSIPLRQLVYRVHALPPSLLPLVWDFGQLNNTTERMYIQQIVRRLVGTTTIGPDKTCVITNVLYASQCFMRRGENECSFVSLRDVERCMRVFWWFYDHSKMLLSKLDTFHSEPGDSPDNSRRDPVLWSLVLAVGVCYHASLEKQDEYRRAIYVFLESVSLRKTIAKNLALKENFFMMVICIELKIPLAEDSPQMPLKALHPLLEDGCIEDEPAPHKKVGFIGISNWALDPAKMNRGIFVSRGSPSQRELIESARGICASEPLVQERIQAYFWPLASAYEAVCAKQDKEFFGLRDYYSLIKMVFAAAKASNRTLFQQDIAQAILRNFSGKDEIQALDIFSEHLPEVKLTAEVSTLQLIQQNLFGDLPRAPGAGPEDSESRYLLVLTRNYVALQILQRMLFAKDQQPEIIFGSSFPRDQEYTQICRNINRVKICMETGKMVVLLNLQNLYESLYDALNQYYVYLGGQKYVDLGLGTHRVKCRVHPDFRLIVIEEKDVVCQQFPTPLINRLEKHYLDLNTVLEKWQKDLVEELKGWVDKFINFKAVQAPTRHIRYSPPDVFIGYHADTCASVVLQVIERVGPGAPSHECYHKVLEDAKLVLLNCATPDAVVRLSTSPLGQFAAQSLSREYYYGQQHNSFADFLQAHLHGPSPERHAFFTEYRLVFKNSGFGLFSVCASSTMLAHKRYWLNMLRFPGSNPRRRANSLHSITLQITTFSRLLTSHDCEMLESEVNDRALKPMILSLQQFDTEHSFLKEVRNCLTSTATRKILIIQTDFEDGVHSAQLIASAKTHGDAGGFASAGLWQSVHIDDLRRSTTMVSDVMQLQDVTISQLFDPECMPRECPGGVGGQPLQSGARKQLTGIAPAPSSQWLDGVASVAAEVGCEARHGQEEAMGVETSEPGPTAAVDMETVDMEMDSPKAWRGHTRALDCDSLLRSCIQSAVGLLQDPSERSQRNVRRVEILLSLLSEDAGNACKASFSRVAKVRIHDLLRQQEESYMFRRKEWVIQEASNPDALQEAGTFRHALWKRIQGVVTPLLASMVSVIDRDSNLELLAKPDAPAWTQELWMFIFNDVNLLDIPLVTKDARSKSDMAHILMQSHTHGLEVCGAVPFSWRIRDYVEELWVQAQYISKATGPEPVGKLVEIFRQTPLGRFLARLRVEERQELLWSYLRDFLLLTMQVSTWPELENFSRILTIHPPVLDSLAAAAKSQDLAGPEMTLDAWAAVACTELLTRDLLKPSPQAWLRAVKNLAVPLQLLCSEGYVQGPGCRASGLIGEVGGQWTRIFSVALFVEHVLLGTDGHSPELHTLLTDYVFSLDKCLQENSDIKTLRPFSAVMALLRECKDRASKTFTRFGVQSCPVCLGDPRSPVCLPCDHVFCLDCIRRWLTPGQMTCPLCLTELPDGFSPTVSQETRVAIEQHGRFRHLCTSFFVDLVSTLCFKDNCPPSRDVVQELLSLLFVEKTLLREAPQTNTQPLSHTSWAVYTIYMGGLRDNFPEVKGCVQDHLSQLEQKPFLAEDKAELYVLFSSCLEDSIHEKNSALPAQGDSTYLQEDGQFLGECLPGCSRDPARKASIEYLQETARIRFCLDRACELSEEQRQFLLQVERFCTQSGNDWYRVYLVRRLVSRQGMEFVQSFLQPGHPARWVFPEEVQAQQELKALGKFIEESQTLSPDTRDFATGLVTNALPLLRTAGPGDGGLAGMVTELAVHTAATLLCGQHRILEPLRNLAFSPDTMARAFLPTMPQDMLAQARSWEGLKRIRWYTCPRGHPCIVGECGLPMEQSFCIDCRAPVGGRNHKPNEGFTDIKNTEDRTQTGHVLGSPPPSDEVVLSDRALSPVVFLLARLLTHLAMLLGAAHSPQALIDIIKPAVRDPSAFLQQHIQRDLQQLMQMLGKSADDTAQVAHLVLCILFKQQPLLPKRFFNFNENLSTKEERNSWEKLLEAIMLPELEHLDKTLQEVNNLISHDKHVQSNPVARIVLKDPATFLRRLPRGSAVHCSKMWSCRTRITVEHLRHVVEQKNGQETVPVLWRFLQKEAELRLVKFLPEILALQRDLVKRFQNVPEAEYQSIRGFIDSHSSGGLKQLLHSRITVFLSTWNKLRRSLETRGEIKLPADYCCADRDLDTEFEVILPRRQGLGLCATALVSYLIGLHNEMVYAVEKFSKEEHSYSVDASEVADLHVISYEVERDLTPLILSNCQYQVVQGGESLQELDLERIQRQVISRFLQGKPRLELRGLPKLVYRQDWNYEHLFANIRNKMPQSPLPHSATSALGRQLQSHSDTCEALSLVEVTLGFLSTAGEDPDMDLNVYLQDKLRMGDLTEQVAKALHRCQLQHIIALWQLLSAHKSEQLLRLQKEPFREISAKYRVELSPESTKHLHTFLNQSSLDTFLLELHEMILLKLKNPKTEADFHLDWSLRDTLVSYMENKDGDIPPEMESLFPEEILLCHCVSAWKTAAGLKWARQTR</sequence>
<dbReference type="GO" id="GO:0016887">
    <property type="term" value="F:ATP hydrolysis activity"/>
    <property type="evidence" value="ECO:0007669"/>
    <property type="project" value="InterPro"/>
</dbReference>
<dbReference type="PANTHER" id="PTHR22605:SF16">
    <property type="entry name" value="E3 UBIQUITIN-PROTEIN LIGASE RNF213"/>
    <property type="match status" value="1"/>
</dbReference>
<dbReference type="GO" id="GO:0002040">
    <property type="term" value="P:sprouting angiogenesis"/>
    <property type="evidence" value="ECO:0007669"/>
    <property type="project" value="TreeGrafter"/>
</dbReference>
<evidence type="ECO:0000256" key="4">
    <source>
        <dbReference type="ARBA" id="ARBA00022771"/>
    </source>
</evidence>
<dbReference type="InterPro" id="IPR003593">
    <property type="entry name" value="AAA+_ATPase"/>
</dbReference>
<dbReference type="SUPFAM" id="SSF52540">
    <property type="entry name" value="P-loop containing nucleoside triphosphate hydrolases"/>
    <property type="match status" value="1"/>
</dbReference>
<dbReference type="PROSITE" id="PS51981">
    <property type="entry name" value="ZF_RZ"/>
    <property type="match status" value="1"/>
</dbReference>
<dbReference type="Proteomes" id="UP000010556">
    <property type="component" value="Unassembled WGS sequence"/>
</dbReference>
<feature type="region of interest" description="Disordered" evidence="8">
    <location>
        <begin position="4178"/>
        <end position="4204"/>
    </location>
</feature>
<feature type="domain" description="RING-type" evidence="9">
    <location>
        <begin position="3738"/>
        <end position="3776"/>
    </location>
</feature>
<reference evidence="12" key="1">
    <citation type="journal article" date="2013" name="Science">
        <title>Comparative analysis of bat genomes provides insight into the evolution of flight and immunity.</title>
        <authorList>
            <person name="Zhang G."/>
            <person name="Cowled C."/>
            <person name="Shi Z."/>
            <person name="Huang Z."/>
            <person name="Bishop-Lilly K.A."/>
            <person name="Fang X."/>
            <person name="Wynne J.W."/>
            <person name="Xiong Z."/>
            <person name="Baker M.L."/>
            <person name="Zhao W."/>
            <person name="Tachedjian M."/>
            <person name="Zhu Y."/>
            <person name="Zhou P."/>
            <person name="Jiang X."/>
            <person name="Ng J."/>
            <person name="Yang L."/>
            <person name="Wu L."/>
            <person name="Xiao J."/>
            <person name="Feng Y."/>
            <person name="Chen Y."/>
            <person name="Sun X."/>
            <person name="Zhang Y."/>
            <person name="Marsh G.A."/>
            <person name="Crameri G."/>
            <person name="Broder C.C."/>
            <person name="Frey K.G."/>
            <person name="Wang L.F."/>
            <person name="Wang J."/>
        </authorList>
    </citation>
    <scope>NUCLEOTIDE SEQUENCE [LARGE SCALE GENOMIC DNA]</scope>
</reference>
<dbReference type="GO" id="GO:0006511">
    <property type="term" value="P:ubiquitin-dependent protein catabolic process"/>
    <property type="evidence" value="ECO:0007669"/>
    <property type="project" value="TreeGrafter"/>
</dbReference>
<feature type="domain" description="RZ-type" evidence="10">
    <location>
        <begin position="4122"/>
        <end position="4194"/>
    </location>
</feature>
<evidence type="ECO:0000259" key="10">
    <source>
        <dbReference type="PROSITE" id="PS51981"/>
    </source>
</evidence>
<dbReference type="GO" id="GO:0002376">
    <property type="term" value="P:immune system process"/>
    <property type="evidence" value="ECO:0007669"/>
    <property type="project" value="UniProtKB-KW"/>
</dbReference>
<dbReference type="FunFam" id="3.30.40.10:FF:000488">
    <property type="entry name" value="E3 ubiquitin-protein ligase RNF213"/>
    <property type="match status" value="1"/>
</dbReference>
<evidence type="ECO:0000256" key="6">
    <source>
        <dbReference type="ARBA" id="ARBA00022859"/>
    </source>
</evidence>
<accession>L5LQ36</accession>
<proteinExistence type="predicted"/>
<keyword evidence="2" id="KW-0963">Cytoplasm</keyword>
<evidence type="ECO:0000256" key="3">
    <source>
        <dbReference type="ARBA" id="ARBA00022723"/>
    </source>
</evidence>
<dbReference type="GO" id="GO:2000051">
    <property type="term" value="P:negative regulation of non-canonical Wnt signaling pathway"/>
    <property type="evidence" value="ECO:0007669"/>
    <property type="project" value="TreeGrafter"/>
</dbReference>
<dbReference type="FunFam" id="3.40.50.300:FF:000804">
    <property type="entry name" value="E3 ubiquitin-protein ligase RNF213"/>
    <property type="match status" value="1"/>
</dbReference>
<evidence type="ECO:0000313" key="12">
    <source>
        <dbReference type="Proteomes" id="UP000010556"/>
    </source>
</evidence>
<keyword evidence="6" id="KW-0391">Immunity</keyword>
<dbReference type="CDD" id="cd16561">
    <property type="entry name" value="RING-HC_RNF213"/>
    <property type="match status" value="1"/>
</dbReference>
<evidence type="ECO:0000256" key="1">
    <source>
        <dbReference type="ARBA" id="ARBA00004496"/>
    </source>
</evidence>
<dbReference type="InterPro" id="IPR018957">
    <property type="entry name" value="Znf_C3HC4_RING-type"/>
</dbReference>
<feature type="compositionally biased region" description="Basic and acidic residues" evidence="8">
    <location>
        <begin position="161"/>
        <end position="174"/>
    </location>
</feature>
<dbReference type="Gene3D" id="3.30.40.10">
    <property type="entry name" value="Zinc/RING finger domain, C3HC4 (zinc finger)"/>
    <property type="match status" value="1"/>
</dbReference>
<dbReference type="GO" id="GO:0005730">
    <property type="term" value="C:nucleolus"/>
    <property type="evidence" value="ECO:0007669"/>
    <property type="project" value="TreeGrafter"/>
</dbReference>
<dbReference type="GO" id="GO:0004842">
    <property type="term" value="F:ubiquitin-protein transferase activity"/>
    <property type="evidence" value="ECO:0007669"/>
    <property type="project" value="InterPro"/>
</dbReference>
<evidence type="ECO:0000256" key="5">
    <source>
        <dbReference type="ARBA" id="ARBA00022833"/>
    </source>
</evidence>
<comment type="subcellular location">
    <subcellularLocation>
        <location evidence="1">Cytoplasm</location>
    </subcellularLocation>
</comment>
<dbReference type="InterPro" id="IPR027417">
    <property type="entry name" value="P-loop_NTPase"/>
</dbReference>
<dbReference type="InterPro" id="IPR001841">
    <property type="entry name" value="Znf_RING"/>
</dbReference>
<evidence type="ECO:0000256" key="7">
    <source>
        <dbReference type="PROSITE-ProRule" id="PRU00175"/>
    </source>
</evidence>
<dbReference type="PROSITE" id="PS00518">
    <property type="entry name" value="ZF_RING_1"/>
    <property type="match status" value="1"/>
</dbReference>
<evidence type="ECO:0000256" key="2">
    <source>
        <dbReference type="ARBA" id="ARBA00022490"/>
    </source>
</evidence>
<dbReference type="Pfam" id="PF20173">
    <property type="entry name" value="ZnF_RZ-type"/>
    <property type="match status" value="1"/>
</dbReference>
<feature type="compositionally biased region" description="Low complexity" evidence="8">
    <location>
        <begin position="56"/>
        <end position="78"/>
    </location>
</feature>
<name>L5LQ36_MYODS</name>
<dbReference type="GO" id="GO:0005829">
    <property type="term" value="C:cytosol"/>
    <property type="evidence" value="ECO:0007669"/>
    <property type="project" value="TreeGrafter"/>
</dbReference>
<dbReference type="InterPro" id="IPR013083">
    <property type="entry name" value="Znf_RING/FYVE/PHD"/>
</dbReference>
<evidence type="ECO:0000256" key="8">
    <source>
        <dbReference type="SAM" id="MobiDB-lite"/>
    </source>
</evidence>
<gene>
    <name evidence="11" type="ORF">MDA_GLEAN10005724</name>
</gene>
<dbReference type="GO" id="GO:0016020">
    <property type="term" value="C:membrane"/>
    <property type="evidence" value="ECO:0007669"/>
    <property type="project" value="TreeGrafter"/>
</dbReference>
<dbReference type="PROSITE" id="PS50089">
    <property type="entry name" value="ZF_RING_2"/>
    <property type="match status" value="1"/>
</dbReference>
<dbReference type="SMART" id="SM00382">
    <property type="entry name" value="AAA"/>
    <property type="match status" value="1"/>
</dbReference>
<dbReference type="SUPFAM" id="SSF57850">
    <property type="entry name" value="RING/U-box"/>
    <property type="match status" value="1"/>
</dbReference>
<organism evidence="11 12">
    <name type="scientific">Myotis davidii</name>
    <name type="common">David's myotis</name>
    <dbReference type="NCBI Taxonomy" id="225400"/>
    <lineage>
        <taxon>Eukaryota</taxon>
        <taxon>Metazoa</taxon>
        <taxon>Chordata</taxon>
        <taxon>Craniata</taxon>
        <taxon>Vertebrata</taxon>
        <taxon>Euteleostomi</taxon>
        <taxon>Mammalia</taxon>
        <taxon>Eutheria</taxon>
        <taxon>Laurasiatheria</taxon>
        <taxon>Chiroptera</taxon>
        <taxon>Yangochiroptera</taxon>
        <taxon>Vespertilionidae</taxon>
        <taxon>Myotis</taxon>
    </lineage>
</organism>